<keyword evidence="2" id="KW-1185">Reference proteome</keyword>
<comment type="caution">
    <text evidence="1">The sequence shown here is derived from an EMBL/GenBank/DDBJ whole genome shotgun (WGS) entry which is preliminary data.</text>
</comment>
<reference evidence="1 2" key="1">
    <citation type="submission" date="2020-09" db="EMBL/GenBank/DDBJ databases">
        <title>De no assembly of potato wild relative species, Solanum commersonii.</title>
        <authorList>
            <person name="Cho K."/>
        </authorList>
    </citation>
    <scope>NUCLEOTIDE SEQUENCE [LARGE SCALE GENOMIC DNA]</scope>
    <source>
        <strain evidence="1">LZ3.2</strain>
        <tissue evidence="1">Leaf</tissue>
    </source>
</reference>
<dbReference type="EMBL" id="JACXVP010000008">
    <property type="protein sequence ID" value="KAG5591694.1"/>
    <property type="molecule type" value="Genomic_DNA"/>
</dbReference>
<dbReference type="AlphaFoldDB" id="A0A9J5XXU8"/>
<organism evidence="1 2">
    <name type="scientific">Solanum commersonii</name>
    <name type="common">Commerson's wild potato</name>
    <name type="synonym">Commerson's nightshade</name>
    <dbReference type="NCBI Taxonomy" id="4109"/>
    <lineage>
        <taxon>Eukaryota</taxon>
        <taxon>Viridiplantae</taxon>
        <taxon>Streptophyta</taxon>
        <taxon>Embryophyta</taxon>
        <taxon>Tracheophyta</taxon>
        <taxon>Spermatophyta</taxon>
        <taxon>Magnoliopsida</taxon>
        <taxon>eudicotyledons</taxon>
        <taxon>Gunneridae</taxon>
        <taxon>Pentapetalae</taxon>
        <taxon>asterids</taxon>
        <taxon>lamiids</taxon>
        <taxon>Solanales</taxon>
        <taxon>Solanaceae</taxon>
        <taxon>Solanoideae</taxon>
        <taxon>Solaneae</taxon>
        <taxon>Solanum</taxon>
    </lineage>
</organism>
<name>A0A9J5XXU8_SOLCO</name>
<sequence>MDIRKTLVIEPVGPDGQIGPFSRSNKPKVGKPPFCQFFMYIVHRFLMIQNSDVIYAKKIYGHSLRTYPLISSSFRQLVLTGESIHFQGQRSPRTSIKTIVIKSVGPNGQTGPFSRSNEPQSRQTSLLPIFCMLYTMDFCFSWTFVKTLAIKRVNPTFANFCVLYSPWIFCNLKFQCDFCQNVSWTSVKTLAIELVGPEEQIGPFSRSNNPRAEFRHNFCRNISWTSIKALAIDQSRQANWPIFKVKRASEQINPTFCQFFVCYSSWIFGDTKFRRDFCQIFLFTFIKTLAISQLVPTGKPTHFQGRTIPRAGKPSFCLFFTLTIKSVGPDGQTDAFSSSNEPHSM</sequence>
<protein>
    <submittedName>
        <fullName evidence="1">Uncharacterized protein</fullName>
    </submittedName>
</protein>
<evidence type="ECO:0000313" key="2">
    <source>
        <dbReference type="Proteomes" id="UP000824120"/>
    </source>
</evidence>
<evidence type="ECO:0000313" key="1">
    <source>
        <dbReference type="EMBL" id="KAG5591694.1"/>
    </source>
</evidence>
<gene>
    <name evidence="1" type="ORF">H5410_042208</name>
</gene>
<dbReference type="Proteomes" id="UP000824120">
    <property type="component" value="Chromosome 8"/>
</dbReference>
<accession>A0A9J5XXU8</accession>
<proteinExistence type="predicted"/>